<reference evidence="2" key="2">
    <citation type="journal article" date="2019" name="Gigascience">
        <title>High-quality Schistosoma haematobium genome achieved by single-molecule and long-range sequencing.</title>
        <authorList>
            <person name="Stroehlein A.J."/>
            <person name="Korhonen P.K."/>
            <person name="Chong T.M."/>
            <person name="Lim Y.L."/>
            <person name="Chan K.G."/>
            <person name="Webster B."/>
            <person name="Rollinson D."/>
            <person name="Brindley P.J."/>
            <person name="Gasser R.B."/>
            <person name="Young N.D."/>
        </authorList>
    </citation>
    <scope>NUCLEOTIDE SEQUENCE</scope>
</reference>
<reference evidence="2" key="4">
    <citation type="journal article" date="2022" name="PLoS Pathog.">
        <title>Chromosome-level genome of Schistosoma haematobium underpins genome-wide explorations of molecular variation.</title>
        <authorList>
            <person name="Stroehlein A.J."/>
            <person name="Korhonen P.K."/>
            <person name="Lee V.V."/>
            <person name="Ralph S.A."/>
            <person name="Mentink-Kane M."/>
            <person name="You H."/>
            <person name="McManus D.P."/>
            <person name="Tchuente L.T."/>
            <person name="Stothard J.R."/>
            <person name="Kaur P."/>
            <person name="Dudchenko O."/>
            <person name="Aiden E.L."/>
            <person name="Yang B."/>
            <person name="Yang H."/>
            <person name="Emery A.M."/>
            <person name="Webster B.L."/>
            <person name="Brindley P.J."/>
            <person name="Rollinson D."/>
            <person name="Chang B.C.H."/>
            <person name="Gasser R.B."/>
            <person name="Young N.D."/>
        </authorList>
    </citation>
    <scope>NUCLEOTIDE SEQUENCE</scope>
</reference>
<dbReference type="InterPro" id="IPR004330">
    <property type="entry name" value="FAR1_DNA_bnd_dom"/>
</dbReference>
<dbReference type="EMBL" id="AMPZ03000001">
    <property type="protein sequence ID" value="KAH9595356.1"/>
    <property type="molecule type" value="Genomic_DNA"/>
</dbReference>
<reference evidence="2" key="3">
    <citation type="submission" date="2021-06" db="EMBL/GenBank/DDBJ databases">
        <title>Chromosome-level genome assembly for S. haematobium.</title>
        <authorList>
            <person name="Stroehlein A.J."/>
        </authorList>
    </citation>
    <scope>NUCLEOTIDE SEQUENCE</scope>
</reference>
<dbReference type="PANTHER" id="PTHR31569:SF4">
    <property type="entry name" value="SWIM-TYPE DOMAIN-CONTAINING PROTEIN"/>
    <property type="match status" value="1"/>
</dbReference>
<dbReference type="RefSeq" id="XP_051074293.1">
    <property type="nucleotide sequence ID" value="XM_051208447.1"/>
</dbReference>
<gene>
    <name evidence="2" type="primary">DENND5A_1</name>
    <name evidence="2" type="ORF">MS3_00000832</name>
</gene>
<dbReference type="CTD" id="75576538"/>
<feature type="domain" description="FAR1" evidence="1">
    <location>
        <begin position="65"/>
        <end position="124"/>
    </location>
</feature>
<sequence length="197" mass="22588">MEQSNVPSTSAGVSHVTEMEEVFLTTLFLVAFPSVEALKTTITNLERSTYSHYVVRDSHIGRDQKSHIKFVCWRNGRIRSSGSSQRLRRRRASMNTQCPAFMFCKVIDGYWTVVRGNVHHNHECSSLRYQGNSWVRRLTDGEFETVRPLLISGTAAFRIKNFAYQSYGKRLSDQDVCNMRYKVFSHANLPGKQSANL</sequence>
<evidence type="ECO:0000313" key="2">
    <source>
        <dbReference type="EMBL" id="KAH9595356.1"/>
    </source>
</evidence>
<evidence type="ECO:0000313" key="3">
    <source>
        <dbReference type="Proteomes" id="UP000471633"/>
    </source>
</evidence>
<comment type="caution">
    <text evidence="2">The sequence shown here is derived from an EMBL/GenBank/DDBJ whole genome shotgun (WGS) entry which is preliminary data.</text>
</comment>
<dbReference type="GeneID" id="75576538"/>
<dbReference type="PANTHER" id="PTHR31569">
    <property type="entry name" value="SWIM-TYPE DOMAIN-CONTAINING PROTEIN"/>
    <property type="match status" value="1"/>
</dbReference>
<proteinExistence type="predicted"/>
<organism evidence="2 3">
    <name type="scientific">Schistosoma haematobium</name>
    <name type="common">Blood fluke</name>
    <dbReference type="NCBI Taxonomy" id="6185"/>
    <lineage>
        <taxon>Eukaryota</taxon>
        <taxon>Metazoa</taxon>
        <taxon>Spiralia</taxon>
        <taxon>Lophotrochozoa</taxon>
        <taxon>Platyhelminthes</taxon>
        <taxon>Trematoda</taxon>
        <taxon>Digenea</taxon>
        <taxon>Strigeidida</taxon>
        <taxon>Schistosomatoidea</taxon>
        <taxon>Schistosomatidae</taxon>
        <taxon>Schistosoma</taxon>
    </lineage>
</organism>
<dbReference type="KEGG" id="shx:MS3_00000832"/>
<dbReference type="Pfam" id="PF03101">
    <property type="entry name" value="FAR1"/>
    <property type="match status" value="1"/>
</dbReference>
<keyword evidence="3" id="KW-1185">Reference proteome</keyword>
<dbReference type="InterPro" id="IPR052579">
    <property type="entry name" value="Zinc_finger_SWIM"/>
</dbReference>
<accession>A0A922LWM0</accession>
<dbReference type="Proteomes" id="UP000471633">
    <property type="component" value="Unassembled WGS sequence"/>
</dbReference>
<dbReference type="AlphaFoldDB" id="A0A922LWM0"/>
<reference evidence="2" key="1">
    <citation type="journal article" date="2012" name="Nat. Genet.">
        <title>Whole-genome sequence of Schistosoma haematobium.</title>
        <authorList>
            <person name="Young N.D."/>
            <person name="Jex A.R."/>
            <person name="Li B."/>
            <person name="Liu S."/>
            <person name="Yang L."/>
            <person name="Xiong Z."/>
            <person name="Li Y."/>
            <person name="Cantacessi C."/>
            <person name="Hall R.S."/>
            <person name="Xu X."/>
            <person name="Chen F."/>
            <person name="Wu X."/>
            <person name="Zerlotini A."/>
            <person name="Oliveira G."/>
            <person name="Hofmann A."/>
            <person name="Zhang G."/>
            <person name="Fang X."/>
            <person name="Kang Y."/>
            <person name="Campbell B.E."/>
            <person name="Loukas A."/>
            <person name="Ranganathan S."/>
            <person name="Rollinson D."/>
            <person name="Rinaldi G."/>
            <person name="Brindley P.J."/>
            <person name="Yang H."/>
            <person name="Wang J."/>
            <person name="Wang J."/>
            <person name="Gasser R.B."/>
        </authorList>
    </citation>
    <scope>NUCLEOTIDE SEQUENCE</scope>
</reference>
<name>A0A922LWM0_SCHHA</name>
<protein>
    <submittedName>
        <fullName evidence="2">DENN domain-containing protein 5A</fullName>
    </submittedName>
</protein>
<evidence type="ECO:0000259" key="1">
    <source>
        <dbReference type="Pfam" id="PF03101"/>
    </source>
</evidence>